<dbReference type="EMBL" id="JAANHJ010000006">
    <property type="protein sequence ID" value="MCG6226759.1"/>
    <property type="molecule type" value="Genomic_DNA"/>
</dbReference>
<evidence type="ECO:0000313" key="1">
    <source>
        <dbReference type="EMBL" id="MCG6226759.1"/>
    </source>
</evidence>
<comment type="caution">
    <text evidence="1">The sequence shown here is derived from an EMBL/GenBank/DDBJ whole genome shotgun (WGS) entry which is preliminary data.</text>
</comment>
<proteinExistence type="predicted"/>
<accession>A0ABS9NJ13</accession>
<keyword evidence="2" id="KW-1185">Reference proteome</keyword>
<dbReference type="RefSeq" id="WP_238760467.1">
    <property type="nucleotide sequence ID" value="NZ_JAANHI010000010.1"/>
</dbReference>
<evidence type="ECO:0000313" key="2">
    <source>
        <dbReference type="Proteomes" id="UP000814367"/>
    </source>
</evidence>
<organism evidence="1 2">
    <name type="scientific">Staphylococcus warneri</name>
    <dbReference type="NCBI Taxonomy" id="1292"/>
    <lineage>
        <taxon>Bacteria</taxon>
        <taxon>Bacillati</taxon>
        <taxon>Bacillota</taxon>
        <taxon>Bacilli</taxon>
        <taxon>Bacillales</taxon>
        <taxon>Staphylococcaceae</taxon>
        <taxon>Staphylococcus</taxon>
    </lineage>
</organism>
<gene>
    <name evidence="1" type="ORF">G8J23_12330</name>
</gene>
<dbReference type="Proteomes" id="UP000814367">
    <property type="component" value="Unassembled WGS sequence"/>
</dbReference>
<protein>
    <submittedName>
        <fullName evidence="1">Uncharacterized protein</fullName>
    </submittedName>
</protein>
<name>A0ABS9NJ13_STAWA</name>
<sequence>MALELTPSNIDTQIEQLTQARDGLQKLGNDQNVAILNNVIDAVEDEKQVFDTMTTINQYVEQVNRYERIDNSNIEQLRQLLEAIVSQCDDIDGLSKSDETNADIRSLKTTCSEYIDSISTIQNSDGLLLDESSEQALNEIKSILDELGVAYE</sequence>
<reference evidence="1 2" key="1">
    <citation type="submission" date="2020-03" db="EMBL/GenBank/DDBJ databases">
        <title>Comparative genetics of Staphylococcus warneri persistents from caprine mastitis.</title>
        <authorList>
            <person name="Franca C.A."/>
            <person name="Rosa D.S."/>
            <person name="Silva A."/>
            <person name="Rodrigues D.L.N."/>
            <person name="Santos R.G."/>
            <person name="Castillo R.E.H."/>
            <person name="Moreira M.A.S."/>
            <person name="Lima M.C."/>
            <person name="Gouveia G.V."/>
            <person name="Gouveia J.J.S."/>
            <person name="Souza R.F.S."/>
            <person name="Bertram B."/>
            <person name="Azevedo V."/>
            <person name="Costa M."/>
        </authorList>
    </citation>
    <scope>NUCLEOTIDE SEQUENCE [LARGE SCALE GENOMIC DNA]</scope>
    <source>
        <strain evidence="1 2">Cap 9.2</strain>
    </source>
</reference>